<dbReference type="GO" id="GO:0008270">
    <property type="term" value="F:zinc ion binding"/>
    <property type="evidence" value="ECO:0007669"/>
    <property type="project" value="UniProtKB-KW"/>
</dbReference>
<dbReference type="RefSeq" id="XP_030947839.1">
    <property type="nucleotide sequence ID" value="XM_031091979.1"/>
</dbReference>
<dbReference type="GeneID" id="115971878"/>
<dbReference type="GO" id="GO:0005634">
    <property type="term" value="C:nucleus"/>
    <property type="evidence" value="ECO:0007669"/>
    <property type="project" value="TreeGrafter"/>
</dbReference>
<keyword evidence="2 4" id="KW-0863">Zinc-finger</keyword>
<dbReference type="PROSITE" id="PS51266">
    <property type="entry name" value="ZF_CHY"/>
    <property type="match status" value="1"/>
</dbReference>
<reference evidence="8 9" key="1">
    <citation type="journal article" date="2016" name="G3 (Bethesda)">
        <title>First Draft Assembly and Annotation of the Genome of a California Endemic Oak Quercus lobata Nee (Fagaceae).</title>
        <authorList>
            <person name="Sork V.L."/>
            <person name="Fitz-Gibbon S.T."/>
            <person name="Puiu D."/>
            <person name="Crepeau M."/>
            <person name="Gugger P.F."/>
            <person name="Sherman R."/>
            <person name="Stevens K."/>
            <person name="Langley C.H."/>
            <person name="Pellegrini M."/>
            <person name="Salzberg S.L."/>
        </authorList>
    </citation>
    <scope>NUCLEOTIDE SEQUENCE [LARGE SCALE GENOMIC DNA]</scope>
    <source>
        <strain evidence="8 9">cv. SW786</strain>
    </source>
</reference>
<keyword evidence="3" id="KW-0862">Zinc</keyword>
<dbReference type="OMA" id="NQNQYRC"/>
<gene>
    <name evidence="8" type="primary">LOC115971878</name>
</gene>
<dbReference type="SUPFAM" id="SSF161219">
    <property type="entry name" value="CHY zinc finger-like"/>
    <property type="match status" value="1"/>
</dbReference>
<evidence type="ECO:0000259" key="7">
    <source>
        <dbReference type="PROSITE" id="PS51270"/>
    </source>
</evidence>
<dbReference type="Gene3D" id="2.20.28.10">
    <property type="match status" value="1"/>
</dbReference>
<dbReference type="Pfam" id="PF14599">
    <property type="entry name" value="zinc_ribbon_6"/>
    <property type="match status" value="1"/>
</dbReference>
<keyword evidence="1" id="KW-0479">Metal-binding</keyword>
<dbReference type="GO" id="GO:0006511">
    <property type="term" value="P:ubiquitin-dependent protein catabolic process"/>
    <property type="evidence" value="ECO:0007669"/>
    <property type="project" value="TreeGrafter"/>
</dbReference>
<evidence type="ECO:0000256" key="4">
    <source>
        <dbReference type="PROSITE-ProRule" id="PRU00601"/>
    </source>
</evidence>
<dbReference type="EnsemblPlants" id="QL12p024323:mrna">
    <property type="protein sequence ID" value="QL12p024323:mrna"/>
    <property type="gene ID" value="QL12p024323"/>
</dbReference>
<dbReference type="InterPro" id="IPR037274">
    <property type="entry name" value="Znf_CHY_sf"/>
</dbReference>
<dbReference type="Pfam" id="PF05495">
    <property type="entry name" value="zf-CHY"/>
    <property type="match status" value="1"/>
</dbReference>
<name>A0A7N2N2Z8_QUELO</name>
<proteinExistence type="predicted"/>
<feature type="domain" description="CTCHY-type" evidence="7">
    <location>
        <begin position="97"/>
        <end position="160"/>
    </location>
</feature>
<dbReference type="GO" id="GO:0061630">
    <property type="term" value="F:ubiquitin protein ligase activity"/>
    <property type="evidence" value="ECO:0007669"/>
    <property type="project" value="TreeGrafter"/>
</dbReference>
<dbReference type="InterPro" id="IPR001841">
    <property type="entry name" value="Znf_RING"/>
</dbReference>
<dbReference type="EMBL" id="LRBV02000012">
    <property type="status" value="NOT_ANNOTATED_CDS"/>
    <property type="molecule type" value="Genomic_DNA"/>
</dbReference>
<dbReference type="PANTHER" id="PTHR21319">
    <property type="entry name" value="RING FINGER AND CHY ZINC FINGER DOMAIN-CONTAINING PROTEIN 1"/>
    <property type="match status" value="1"/>
</dbReference>
<dbReference type="InterPro" id="IPR013083">
    <property type="entry name" value="Znf_RING/FYVE/PHD"/>
</dbReference>
<dbReference type="PANTHER" id="PTHR21319:SF12">
    <property type="entry name" value="ZINC FINGER (C3HC4-TYPE RING FINGER) FAMILY PROTEIN"/>
    <property type="match status" value="1"/>
</dbReference>
<dbReference type="Proteomes" id="UP000594261">
    <property type="component" value="Chromosome 12"/>
</dbReference>
<keyword evidence="9" id="KW-1185">Reference proteome</keyword>
<organism evidence="8 9">
    <name type="scientific">Quercus lobata</name>
    <name type="common">Valley oak</name>
    <dbReference type="NCBI Taxonomy" id="97700"/>
    <lineage>
        <taxon>Eukaryota</taxon>
        <taxon>Viridiplantae</taxon>
        <taxon>Streptophyta</taxon>
        <taxon>Embryophyta</taxon>
        <taxon>Tracheophyta</taxon>
        <taxon>Spermatophyta</taxon>
        <taxon>Magnoliopsida</taxon>
        <taxon>eudicotyledons</taxon>
        <taxon>Gunneridae</taxon>
        <taxon>Pentapetalae</taxon>
        <taxon>rosids</taxon>
        <taxon>fabids</taxon>
        <taxon>Fagales</taxon>
        <taxon>Fagaceae</taxon>
        <taxon>Quercus</taxon>
    </lineage>
</organism>
<dbReference type="GO" id="GO:0016567">
    <property type="term" value="P:protein ubiquitination"/>
    <property type="evidence" value="ECO:0007669"/>
    <property type="project" value="TreeGrafter"/>
</dbReference>
<feature type="domain" description="CHY-type" evidence="6">
    <location>
        <begin position="20"/>
        <end position="95"/>
    </location>
</feature>
<evidence type="ECO:0008006" key="10">
    <source>
        <dbReference type="Google" id="ProtNLM"/>
    </source>
</evidence>
<dbReference type="InterPro" id="IPR037275">
    <property type="entry name" value="Znf_CTCHY_sf"/>
</dbReference>
<dbReference type="SMART" id="SM00184">
    <property type="entry name" value="RING"/>
    <property type="match status" value="1"/>
</dbReference>
<dbReference type="SUPFAM" id="SSF57850">
    <property type="entry name" value="RING/U-box"/>
    <property type="match status" value="1"/>
</dbReference>
<dbReference type="PROSITE" id="PS51270">
    <property type="entry name" value="ZF_CTCHY"/>
    <property type="match status" value="1"/>
</dbReference>
<dbReference type="OrthoDB" id="411372at2759"/>
<evidence type="ECO:0000256" key="1">
    <source>
        <dbReference type="ARBA" id="ARBA00022723"/>
    </source>
</evidence>
<protein>
    <recommendedName>
        <fullName evidence="10">Zinc finger protein</fullName>
    </recommendedName>
</protein>
<evidence type="ECO:0000256" key="2">
    <source>
        <dbReference type="ARBA" id="ARBA00022771"/>
    </source>
</evidence>
<evidence type="ECO:0000259" key="5">
    <source>
        <dbReference type="PROSITE" id="PS50089"/>
    </source>
</evidence>
<sequence length="273" mass="31487">MEQQHQQDSALTPLTKPKDFGKSDYGCEHYKRRCKIRAPCCNQIFPCRHCHNEVTSNLSNPKDHHELVRQDVKQVVCLICNTEQQVAQVCSNCGVNMGEYFCDVCKFYDDTDKGQFHCEECGICRVGGRDNFFHCKKCGSCYSVSLRDNHLCVENSMKNFCPVCYEYLFDSIKGTTIMKCGHTMHMDCFHEMAGQNQYRCPICSKTVCEMSAYWRSLDEEIQATAMPEEYQNEVSILCNDCNNTSNVRYHILGHKCSHCNSYNTRRISTPDNQ</sequence>
<dbReference type="Gene3D" id="3.30.40.10">
    <property type="entry name" value="Zinc/RING finger domain, C3HC4 (zinc finger)"/>
    <property type="match status" value="1"/>
</dbReference>
<dbReference type="PROSITE" id="PS50089">
    <property type="entry name" value="ZF_RING_2"/>
    <property type="match status" value="1"/>
</dbReference>
<dbReference type="Pfam" id="PF13639">
    <property type="entry name" value="zf-RING_2"/>
    <property type="match status" value="1"/>
</dbReference>
<dbReference type="InParanoid" id="A0A7N2N2Z8"/>
<accession>A0A7N2N2Z8</accession>
<evidence type="ECO:0000259" key="6">
    <source>
        <dbReference type="PROSITE" id="PS51266"/>
    </source>
</evidence>
<dbReference type="Gramene" id="QL12p024323:mrna">
    <property type="protein sequence ID" value="QL12p024323:mrna"/>
    <property type="gene ID" value="QL12p024323"/>
</dbReference>
<evidence type="ECO:0000256" key="3">
    <source>
        <dbReference type="ARBA" id="ARBA00022833"/>
    </source>
</evidence>
<evidence type="ECO:0000313" key="9">
    <source>
        <dbReference type="Proteomes" id="UP000594261"/>
    </source>
</evidence>
<dbReference type="InterPro" id="IPR008913">
    <property type="entry name" value="Znf_CHY"/>
</dbReference>
<dbReference type="FunCoup" id="A0A7N2N2Z8">
    <property type="interactions" value="2489"/>
</dbReference>
<dbReference type="KEGG" id="qlo:115971878"/>
<dbReference type="InterPro" id="IPR039512">
    <property type="entry name" value="RCHY1_zinc-ribbon"/>
</dbReference>
<dbReference type="InterPro" id="IPR017921">
    <property type="entry name" value="Znf_CTCHY"/>
</dbReference>
<reference evidence="8" key="2">
    <citation type="submission" date="2021-01" db="UniProtKB">
        <authorList>
            <consortium name="EnsemblPlants"/>
        </authorList>
    </citation>
    <scope>IDENTIFICATION</scope>
</reference>
<feature type="domain" description="RING-type" evidence="5">
    <location>
        <begin position="161"/>
        <end position="204"/>
    </location>
</feature>
<evidence type="ECO:0000313" key="8">
    <source>
        <dbReference type="EnsemblPlants" id="QL12p024323:mrna"/>
    </source>
</evidence>
<dbReference type="AlphaFoldDB" id="A0A7N2N2Z8"/>
<dbReference type="SUPFAM" id="SSF161245">
    <property type="entry name" value="Zinc hairpin stack"/>
    <property type="match status" value="1"/>
</dbReference>